<reference evidence="1 2" key="1">
    <citation type="journal article" date="2012" name="J. Virol.">
        <title>Genome of Klebsiella sp.-Infecting Bacteriophage vB_KleM_RaK2.</title>
        <authorList>
            <person name="Simoliunas E."/>
            <person name="Kaliniene L."/>
            <person name="Truncaite L."/>
            <person name="Klausa V."/>
            <person name="Zajanckauskaite A."/>
            <person name="Meskys R."/>
        </authorList>
    </citation>
    <scope>NUCLEOTIDE SEQUENCE [LARGE SCALE GENOMIC DNA]</scope>
</reference>
<evidence type="ECO:0000313" key="2">
    <source>
        <dbReference type="Proteomes" id="UP000007524"/>
    </source>
</evidence>
<evidence type="ECO:0000313" key="1">
    <source>
        <dbReference type="EMBL" id="AFA44599.1"/>
    </source>
</evidence>
<dbReference type="RefSeq" id="YP_007007481.1">
    <property type="nucleotide sequence ID" value="NC_019526.1"/>
</dbReference>
<keyword evidence="2" id="KW-1185">Reference proteome</keyword>
<protein>
    <submittedName>
        <fullName evidence="1">Uncharacterized protein</fullName>
    </submittedName>
</protein>
<proteinExistence type="predicted"/>
<dbReference type="EMBL" id="JQ513383">
    <property type="protein sequence ID" value="AFA44599.1"/>
    <property type="molecule type" value="Genomic_DNA"/>
</dbReference>
<sequence length="95" mass="11161">MFNENDHIVKEFSFSKPIHLENGETLDNKFYGSIIKRYTSRSSTGILWEVNKQYNGNSLVVNEWESYAVAEMDFSNFITESLNDDIFYKFTAERV</sequence>
<gene>
    <name evidence="1" type="ORF">RaK2_00326</name>
</gene>
<dbReference type="Proteomes" id="UP000007524">
    <property type="component" value="Segment"/>
</dbReference>
<dbReference type="GeneID" id="14012914"/>
<dbReference type="KEGG" id="vg:14012914"/>
<organism evidence="1 2">
    <name type="scientific">Klebsiella phage vB_KleM_RaK2</name>
    <dbReference type="NCBI Taxonomy" id="1147094"/>
    <lineage>
        <taxon>Viruses</taxon>
        <taxon>Duplodnaviria</taxon>
        <taxon>Heunggongvirae</taxon>
        <taxon>Uroviricota</taxon>
        <taxon>Caudoviricetes</taxon>
        <taxon>Alcyoneusvirus</taxon>
        <taxon>Alcyoneusvirus RaK2</taxon>
    </lineage>
</organism>
<accession>H6X4D3</accession>
<name>H6X4D3_9CAUD</name>